<reference evidence="1" key="1">
    <citation type="submission" date="2022-05" db="EMBL/GenBank/DDBJ databases">
        <title>Chromosome-level genome of Chaenocephalus aceratus.</title>
        <authorList>
            <person name="Park H."/>
        </authorList>
    </citation>
    <scope>NUCLEOTIDE SEQUENCE</scope>
    <source>
        <strain evidence="1">KU_202001</strain>
    </source>
</reference>
<feature type="non-terminal residue" evidence="1">
    <location>
        <position position="1"/>
    </location>
</feature>
<comment type="caution">
    <text evidence="1">The sequence shown here is derived from an EMBL/GenBank/DDBJ whole genome shotgun (WGS) entry which is preliminary data.</text>
</comment>
<sequence length="159" mass="17799">VPVNSNVTWCPPPHSTELRLGGRHKKQPIAFENWQVLTAISMRMAGLISQTDKWGDRASLRPQWKLLEENRRPRGPARKMICSKFSNDGGNPAGQQLVGNSDPFRVETSFPEAPWKLHQERDEDVEGRTGTQEVITICIEIGLTSASTPSPLCPEPDWT</sequence>
<dbReference type="Proteomes" id="UP001057452">
    <property type="component" value="Chromosome 9"/>
</dbReference>
<proteinExistence type="predicted"/>
<dbReference type="EMBL" id="CM043793">
    <property type="protein sequence ID" value="KAI4821187.1"/>
    <property type="molecule type" value="Genomic_DNA"/>
</dbReference>
<name>A0ACB9X434_CHAAC</name>
<keyword evidence="2" id="KW-1185">Reference proteome</keyword>
<organism evidence="1 2">
    <name type="scientific">Chaenocephalus aceratus</name>
    <name type="common">Blackfin icefish</name>
    <name type="synonym">Chaenichthys aceratus</name>
    <dbReference type="NCBI Taxonomy" id="36190"/>
    <lineage>
        <taxon>Eukaryota</taxon>
        <taxon>Metazoa</taxon>
        <taxon>Chordata</taxon>
        <taxon>Craniata</taxon>
        <taxon>Vertebrata</taxon>
        <taxon>Euteleostomi</taxon>
        <taxon>Actinopterygii</taxon>
        <taxon>Neopterygii</taxon>
        <taxon>Teleostei</taxon>
        <taxon>Neoteleostei</taxon>
        <taxon>Acanthomorphata</taxon>
        <taxon>Eupercaria</taxon>
        <taxon>Perciformes</taxon>
        <taxon>Notothenioidei</taxon>
        <taxon>Channichthyidae</taxon>
        <taxon>Chaenocephalus</taxon>
    </lineage>
</organism>
<evidence type="ECO:0000313" key="2">
    <source>
        <dbReference type="Proteomes" id="UP001057452"/>
    </source>
</evidence>
<protein>
    <submittedName>
        <fullName evidence="1">Uncharacterized protein</fullName>
    </submittedName>
</protein>
<evidence type="ECO:0000313" key="1">
    <source>
        <dbReference type="EMBL" id="KAI4821187.1"/>
    </source>
</evidence>
<accession>A0ACB9X434</accession>
<gene>
    <name evidence="1" type="ORF">KUCAC02_029129</name>
</gene>